<feature type="modified residue" description="Cysteine sulfenic acid (-SOH)" evidence="11">
    <location>
        <position position="617"/>
    </location>
</feature>
<proteinExistence type="inferred from homology"/>
<comment type="similarity">
    <text evidence="11 14">Belongs to the malate synthase family. GlcB subfamily.</text>
</comment>
<dbReference type="InterPro" id="IPR048356">
    <property type="entry name" value="MS_N"/>
</dbReference>
<dbReference type="Pfam" id="PF01274">
    <property type="entry name" value="MS_TIM-barrel"/>
    <property type="match status" value="1"/>
</dbReference>
<dbReference type="GO" id="GO:0004474">
    <property type="term" value="F:malate synthase activity"/>
    <property type="evidence" value="ECO:0007669"/>
    <property type="project" value="UniProtKB-UniRule"/>
</dbReference>
<feature type="binding site" evidence="11">
    <location>
        <position position="541"/>
    </location>
    <ligand>
        <name>acetyl-CoA</name>
        <dbReference type="ChEBI" id="CHEBI:57288"/>
    </ligand>
</feature>
<evidence type="ECO:0000256" key="8">
    <source>
        <dbReference type="ARBA" id="ARBA00023097"/>
    </source>
</evidence>
<feature type="binding site" evidence="11">
    <location>
        <begin position="457"/>
        <end position="460"/>
    </location>
    <ligand>
        <name>glyoxylate</name>
        <dbReference type="ChEBI" id="CHEBI:36655"/>
    </ligand>
</feature>
<dbReference type="GO" id="GO:0006099">
    <property type="term" value="P:tricarboxylic acid cycle"/>
    <property type="evidence" value="ECO:0007669"/>
    <property type="project" value="UniProtKB-KW"/>
</dbReference>
<gene>
    <name evidence="11" type="primary">glcB</name>
    <name evidence="19" type="ORF">H2508_07425</name>
</gene>
<dbReference type="UniPathway" id="UPA00703">
    <property type="reaction ID" value="UER00720"/>
</dbReference>
<dbReference type="PANTHER" id="PTHR42739:SF1">
    <property type="entry name" value="MALATE SYNTHASE G"/>
    <property type="match status" value="1"/>
</dbReference>
<comment type="cofactor">
    <cofactor evidence="1 11">
        <name>Mg(2+)</name>
        <dbReference type="ChEBI" id="CHEBI:18420"/>
    </cofactor>
</comment>
<evidence type="ECO:0000256" key="4">
    <source>
        <dbReference type="ARBA" id="ARBA00022532"/>
    </source>
</evidence>
<dbReference type="EC" id="2.3.3.9" evidence="11 12"/>
<evidence type="ECO:0000256" key="6">
    <source>
        <dbReference type="ARBA" id="ARBA00022723"/>
    </source>
</evidence>
<keyword evidence="19" id="KW-0012">Acyltransferase</keyword>
<feature type="domain" description="Malate synthase TIM barrel" evidence="15">
    <location>
        <begin position="337"/>
        <end position="577"/>
    </location>
</feature>
<comment type="subunit">
    <text evidence="11">Monomer.</text>
</comment>
<dbReference type="InterPro" id="IPR048357">
    <property type="entry name" value="MSG_insertion"/>
</dbReference>
<evidence type="ECO:0000256" key="7">
    <source>
        <dbReference type="ARBA" id="ARBA00022842"/>
    </source>
</evidence>
<feature type="binding site" evidence="11">
    <location>
        <position position="432"/>
    </location>
    <ligand>
        <name>glyoxylate</name>
        <dbReference type="ChEBI" id="CHEBI:36655"/>
    </ligand>
</feature>
<keyword evidence="8 11" id="KW-0558">Oxidation</keyword>
<comment type="function">
    <text evidence="10 11">Involved in the glycolate utilization. Catalyzes the condensation and subsequent hydrolysis of acetyl-coenzyme A (acetyl-CoA) and glyoxylate to form malate and CoA.</text>
</comment>
<dbReference type="InterPro" id="IPR046363">
    <property type="entry name" value="MS_N_TIM-barrel_dom"/>
</dbReference>
<keyword evidence="2 11" id="KW-0329">Glyoxylate bypass</keyword>
<evidence type="ECO:0000256" key="3">
    <source>
        <dbReference type="ARBA" id="ARBA00022490"/>
    </source>
</evidence>
<evidence type="ECO:0000256" key="10">
    <source>
        <dbReference type="ARBA" id="ARBA00054368"/>
    </source>
</evidence>
<dbReference type="Pfam" id="PF20656">
    <property type="entry name" value="MS_N"/>
    <property type="match status" value="1"/>
</dbReference>
<comment type="caution">
    <text evidence="11">Lacks conserved residue(s) required for the propagation of feature annotation.</text>
</comment>
<keyword evidence="3 11" id="KW-0963">Cytoplasm</keyword>
<feature type="domain" description="Malate synthase C-terminal" evidence="18">
    <location>
        <begin position="591"/>
        <end position="689"/>
    </location>
</feature>
<evidence type="ECO:0000313" key="20">
    <source>
        <dbReference type="Proteomes" id="UP000539350"/>
    </source>
</evidence>
<evidence type="ECO:0000256" key="13">
    <source>
        <dbReference type="PIRSR" id="PIRSR601465-50"/>
    </source>
</evidence>
<keyword evidence="5 11" id="KW-0808">Transferase</keyword>
<dbReference type="CDD" id="cd00728">
    <property type="entry name" value="malate_synt_G"/>
    <property type="match status" value="1"/>
</dbReference>
<feature type="active site" description="Proton acceptor" evidence="11 13">
    <location>
        <position position="340"/>
    </location>
</feature>
<feature type="domain" description="Malate synthase N-terminal" evidence="16">
    <location>
        <begin position="21"/>
        <end position="73"/>
    </location>
</feature>
<dbReference type="GO" id="GO:0000287">
    <property type="term" value="F:magnesium ion binding"/>
    <property type="evidence" value="ECO:0007669"/>
    <property type="project" value="TreeGrafter"/>
</dbReference>
<evidence type="ECO:0000256" key="12">
    <source>
        <dbReference type="NCBIfam" id="TIGR01345"/>
    </source>
</evidence>
<dbReference type="InterPro" id="IPR011076">
    <property type="entry name" value="Malate_synth_sf"/>
</dbReference>
<dbReference type="Proteomes" id="UP000539350">
    <property type="component" value="Unassembled WGS sequence"/>
</dbReference>
<dbReference type="Pfam" id="PF20659">
    <property type="entry name" value="MS_C"/>
    <property type="match status" value="1"/>
</dbReference>
<organism evidence="19 20">
    <name type="scientific">Sediminihaliea albiluteola</name>
    <dbReference type="NCBI Taxonomy" id="2758564"/>
    <lineage>
        <taxon>Bacteria</taxon>
        <taxon>Pseudomonadati</taxon>
        <taxon>Pseudomonadota</taxon>
        <taxon>Gammaproteobacteria</taxon>
        <taxon>Cellvibrionales</taxon>
        <taxon>Halieaceae</taxon>
        <taxon>Sediminihaliea</taxon>
    </lineage>
</organism>
<feature type="binding site" evidence="11">
    <location>
        <position position="313"/>
    </location>
    <ligand>
        <name>acetyl-CoA</name>
        <dbReference type="ChEBI" id="CHEBI:57288"/>
    </ligand>
</feature>
<dbReference type="RefSeq" id="WP_182171249.1">
    <property type="nucleotide sequence ID" value="NZ_JACFXU010000014.1"/>
</dbReference>
<dbReference type="FunFam" id="3.20.20.360:FF:000002">
    <property type="entry name" value="Malate synthase G"/>
    <property type="match status" value="1"/>
</dbReference>
<dbReference type="GO" id="GO:0006097">
    <property type="term" value="P:glyoxylate cycle"/>
    <property type="evidence" value="ECO:0007669"/>
    <property type="project" value="UniProtKB-UniRule"/>
</dbReference>
<feature type="binding site" evidence="11">
    <location>
        <position position="460"/>
    </location>
    <ligand>
        <name>Mg(2+)</name>
        <dbReference type="ChEBI" id="CHEBI:18420"/>
    </ligand>
</feature>
<evidence type="ECO:0000256" key="2">
    <source>
        <dbReference type="ARBA" id="ARBA00022435"/>
    </source>
</evidence>
<dbReference type="InterPro" id="IPR001465">
    <property type="entry name" value="Malate_synthase_TIM"/>
</dbReference>
<dbReference type="InterPro" id="IPR048355">
    <property type="entry name" value="MS_C"/>
</dbReference>
<dbReference type="NCBIfam" id="TIGR01345">
    <property type="entry name" value="malate_syn_G"/>
    <property type="match status" value="1"/>
</dbReference>
<dbReference type="GO" id="GO:0009436">
    <property type="term" value="P:glyoxylate catabolic process"/>
    <property type="evidence" value="ECO:0007669"/>
    <property type="project" value="TreeGrafter"/>
</dbReference>
<feature type="binding site" evidence="11">
    <location>
        <position position="432"/>
    </location>
    <ligand>
        <name>Mg(2+)</name>
        <dbReference type="ChEBI" id="CHEBI:18420"/>
    </ligand>
</feature>
<name>A0A7W2YJT3_9GAMM</name>
<protein>
    <recommendedName>
        <fullName evidence="11 12">Malate synthase G</fullName>
        <ecNumber evidence="11 12">2.3.3.9</ecNumber>
    </recommendedName>
</protein>
<dbReference type="SUPFAM" id="SSF51645">
    <property type="entry name" value="Malate synthase G"/>
    <property type="match status" value="1"/>
</dbReference>
<dbReference type="HAMAP" id="MF_00641">
    <property type="entry name" value="Malate_synth_G"/>
    <property type="match status" value="1"/>
</dbReference>
<comment type="subcellular location">
    <subcellularLocation>
        <location evidence="11 14">Cytoplasm</location>
    </subcellularLocation>
</comment>
<evidence type="ECO:0000259" key="16">
    <source>
        <dbReference type="Pfam" id="PF20656"/>
    </source>
</evidence>
<evidence type="ECO:0000256" key="1">
    <source>
        <dbReference type="ARBA" id="ARBA00001946"/>
    </source>
</evidence>
<feature type="binding site" evidence="11">
    <location>
        <position position="276"/>
    </location>
    <ligand>
        <name>acetyl-CoA</name>
        <dbReference type="ChEBI" id="CHEBI:57288"/>
    </ligand>
</feature>
<dbReference type="NCBIfam" id="NF002825">
    <property type="entry name" value="PRK02999.1"/>
    <property type="match status" value="1"/>
</dbReference>
<keyword evidence="7 11" id="KW-0460">Magnesium</keyword>
<evidence type="ECO:0000259" key="15">
    <source>
        <dbReference type="Pfam" id="PF01274"/>
    </source>
</evidence>
<evidence type="ECO:0000256" key="9">
    <source>
        <dbReference type="ARBA" id="ARBA00047918"/>
    </source>
</evidence>
<evidence type="ECO:0000256" key="5">
    <source>
        <dbReference type="ARBA" id="ARBA00022679"/>
    </source>
</evidence>
<evidence type="ECO:0000256" key="14">
    <source>
        <dbReference type="RuleBase" id="RU003572"/>
    </source>
</evidence>
<feature type="binding site" evidence="11">
    <location>
        <begin position="125"/>
        <end position="126"/>
    </location>
    <ligand>
        <name>acetyl-CoA</name>
        <dbReference type="ChEBI" id="CHEBI:57288"/>
    </ligand>
</feature>
<dbReference type="AlphaFoldDB" id="A0A7W2YJT3"/>
<evidence type="ECO:0000256" key="11">
    <source>
        <dbReference type="HAMAP-Rule" id="MF_00641"/>
    </source>
</evidence>
<comment type="pathway">
    <text evidence="11 14">Carbohydrate metabolism; glyoxylate cycle; (S)-malate from isocitrate: step 2/2.</text>
</comment>
<keyword evidence="4 11" id="KW-0816">Tricarboxylic acid cycle</keyword>
<comment type="catalytic activity">
    <reaction evidence="9 11 14">
        <text>glyoxylate + acetyl-CoA + H2O = (S)-malate + CoA + H(+)</text>
        <dbReference type="Rhea" id="RHEA:18181"/>
        <dbReference type="ChEBI" id="CHEBI:15377"/>
        <dbReference type="ChEBI" id="CHEBI:15378"/>
        <dbReference type="ChEBI" id="CHEBI:15589"/>
        <dbReference type="ChEBI" id="CHEBI:36655"/>
        <dbReference type="ChEBI" id="CHEBI:57287"/>
        <dbReference type="ChEBI" id="CHEBI:57288"/>
        <dbReference type="EC" id="2.3.3.9"/>
    </reaction>
</comment>
<dbReference type="EMBL" id="JACFXU010000014">
    <property type="protein sequence ID" value="MBA6412939.1"/>
    <property type="molecule type" value="Genomic_DNA"/>
</dbReference>
<evidence type="ECO:0000259" key="17">
    <source>
        <dbReference type="Pfam" id="PF20658"/>
    </source>
</evidence>
<dbReference type="Gene3D" id="1.20.1220.12">
    <property type="entry name" value="Malate synthase, domain III"/>
    <property type="match status" value="1"/>
</dbReference>
<reference evidence="19 20" key="1">
    <citation type="submission" date="2020-07" db="EMBL/GenBank/DDBJ databases">
        <title>Halieaceae bacterium, F7430, whole genome shotgun sequencing project.</title>
        <authorList>
            <person name="Jiang S."/>
            <person name="Liu Z.W."/>
            <person name="Du Z.J."/>
        </authorList>
    </citation>
    <scope>NUCLEOTIDE SEQUENCE [LARGE SCALE GENOMIC DNA]</scope>
    <source>
        <strain evidence="19 20">F7430</strain>
    </source>
</reference>
<feature type="domain" description="Malate synthase G alpha-beta insertion" evidence="17">
    <location>
        <begin position="160"/>
        <end position="235"/>
    </location>
</feature>
<dbReference type="Pfam" id="PF20658">
    <property type="entry name" value="MSG_insertion"/>
    <property type="match status" value="1"/>
</dbReference>
<dbReference type="Gene3D" id="3.20.20.360">
    <property type="entry name" value="Malate synthase, domain 3"/>
    <property type="match status" value="2"/>
</dbReference>
<keyword evidence="20" id="KW-1185">Reference proteome</keyword>
<dbReference type="PANTHER" id="PTHR42739">
    <property type="entry name" value="MALATE SYNTHASE G"/>
    <property type="match status" value="1"/>
</dbReference>
<feature type="active site" description="Proton donor" evidence="11 13">
    <location>
        <position position="631"/>
    </location>
</feature>
<evidence type="ECO:0000313" key="19">
    <source>
        <dbReference type="EMBL" id="MBA6412939.1"/>
    </source>
</evidence>
<dbReference type="InterPro" id="IPR006253">
    <property type="entry name" value="Malate_synthG"/>
</dbReference>
<feature type="binding site" evidence="11">
    <location>
        <position position="340"/>
    </location>
    <ligand>
        <name>glyoxylate</name>
        <dbReference type="ChEBI" id="CHEBI:36655"/>
    </ligand>
</feature>
<accession>A0A7W2YJT3</accession>
<evidence type="ECO:0000259" key="18">
    <source>
        <dbReference type="Pfam" id="PF20659"/>
    </source>
</evidence>
<feature type="binding site" evidence="11">
    <location>
        <position position="118"/>
    </location>
    <ligand>
        <name>acetyl-CoA</name>
        <dbReference type="ChEBI" id="CHEBI:57288"/>
    </ligand>
</feature>
<comment type="caution">
    <text evidence="19">The sequence shown here is derived from an EMBL/GenBank/DDBJ whole genome shotgun (WGS) entry which is preliminary data.</text>
</comment>
<dbReference type="InterPro" id="IPR044856">
    <property type="entry name" value="Malate_synth_C_sf"/>
</dbReference>
<dbReference type="GO" id="GO:0005829">
    <property type="term" value="C:cytosol"/>
    <property type="evidence" value="ECO:0007669"/>
    <property type="project" value="TreeGrafter"/>
</dbReference>
<sequence length="725" mass="79836">MTDRIQQGGLQVARVLHRLLEQEITPGTGIEPAAFWTALEDIVTELAPRNRELLAQRDSMQQQIDQWHRDNPGADYDPAAYKQFLQSIGYLLPEGEDFDISTSNVDEEVATLAGPQLVVPVMNARYALNAANARWGSLYDALYGSDAISEEQGAERAGAYNPVRGERVIAWARDFLNRYCPLSIGDHSQAKAYTVVRGALQIVLQGGQIASLAEPEQFRGYAGEPNAPTNVILRHNGLHIDLQIDPTSPIGATDSAGIKDLVLESALTTIQDCEDSIAAVDAEDKVLVYRNWLGLMRGDLQESFSKGGKTTVRALNPDRLFTAPDGSELRLPGRSLMFVRNVGHLMTNEAILDKDGQEIPEGIMDGLFTALIALHDIKGQAKQRNSRKGSVYIVKPKMHGPEEVSFSCDLFERIEDALGMARNTLKLGIMDEERRTTVNLKECIRRAKERVVFINTGFLDRTGDEIHTSMEAAAISPKGAMKQEAWIQAYEDFNVDTGLACGLQGKAQIGKGMWAMPDLMADMLSAKIAHPQAGANTAWVPSPTAATLHATHYHAVNVAERQQSLKARAKASLDDILSIPLKGSEGLSADEIQRELDNNAQGILGYVVRWIDQGIGCSKVPDINNVGLMEDRATLRISSQHIANWLRHGVCSEEQVRETLERMAAVVDTQNADDPNYRQMAPNFDQSIAFQAACELVFEGCAQPNGYTEPVLHRRRREAKAKYGQ</sequence>
<keyword evidence="6 11" id="KW-0479">Metal-binding</keyword>